<sequence>MTVQLRAVDHDNFYQVLELKRPEDEAFVAPNVLSLAEAWLYRDTGRVDPRAIYADRDLIGFLMTYAKEGSRVLDLWRLLIPEKFVNRGYGTSALRLLIEEAAGSGSYDRIRLSYLPGNDLAEHVYQKVGFRATGEIEDGEVVMAMELDGRSTD</sequence>
<gene>
    <name evidence="2" type="ORF">V8P97_04360</name>
</gene>
<dbReference type="Pfam" id="PF00583">
    <property type="entry name" value="Acetyltransf_1"/>
    <property type="match status" value="1"/>
</dbReference>
<accession>A0ABU8ZNS6</accession>
<dbReference type="InterPro" id="IPR016181">
    <property type="entry name" value="Acyl_CoA_acyltransferase"/>
</dbReference>
<dbReference type="PROSITE" id="PS51186">
    <property type="entry name" value="GNAT"/>
    <property type="match status" value="1"/>
</dbReference>
<dbReference type="Proteomes" id="UP001373159">
    <property type="component" value="Unassembled WGS sequence"/>
</dbReference>
<organism evidence="2 3">
    <name type="scientific">Bifidobacterium favimelis</name>
    <dbReference type="NCBI Taxonomy" id="3122979"/>
    <lineage>
        <taxon>Bacteria</taxon>
        <taxon>Bacillati</taxon>
        <taxon>Actinomycetota</taxon>
        <taxon>Actinomycetes</taxon>
        <taxon>Bifidobacteriales</taxon>
        <taxon>Bifidobacteriaceae</taxon>
        <taxon>Bifidobacterium</taxon>
    </lineage>
</organism>
<evidence type="ECO:0000259" key="1">
    <source>
        <dbReference type="PROSITE" id="PS51186"/>
    </source>
</evidence>
<dbReference type="EMBL" id="JBANBB010000001">
    <property type="protein sequence ID" value="MEK0306697.1"/>
    <property type="molecule type" value="Genomic_DNA"/>
</dbReference>
<dbReference type="RefSeq" id="WP_340469245.1">
    <property type="nucleotide sequence ID" value="NZ_JBANBB010000001.1"/>
</dbReference>
<comment type="caution">
    <text evidence="2">The sequence shown here is derived from an EMBL/GenBank/DDBJ whole genome shotgun (WGS) entry which is preliminary data.</text>
</comment>
<feature type="domain" description="N-acetyltransferase" evidence="1">
    <location>
        <begin position="3"/>
        <end position="148"/>
    </location>
</feature>
<dbReference type="InterPro" id="IPR000182">
    <property type="entry name" value="GNAT_dom"/>
</dbReference>
<dbReference type="Gene3D" id="3.40.630.30">
    <property type="match status" value="1"/>
</dbReference>
<proteinExistence type="predicted"/>
<evidence type="ECO:0000313" key="3">
    <source>
        <dbReference type="Proteomes" id="UP001373159"/>
    </source>
</evidence>
<name>A0ABU8ZNS6_9BIFI</name>
<reference evidence="2 3" key="1">
    <citation type="submission" date="2024-02" db="EMBL/GenBank/DDBJ databases">
        <title>Bifidobacterium honeyensis sp. nov., isolated from the comb honey.</title>
        <authorList>
            <person name="Liu W."/>
            <person name="Li Y."/>
        </authorList>
    </citation>
    <scope>NUCLEOTIDE SEQUENCE [LARGE SCALE GENOMIC DNA]</scope>
    <source>
        <strain evidence="2 3">IMAU50988</strain>
    </source>
</reference>
<keyword evidence="3" id="KW-1185">Reference proteome</keyword>
<dbReference type="SUPFAM" id="SSF55729">
    <property type="entry name" value="Acyl-CoA N-acyltransferases (Nat)"/>
    <property type="match status" value="1"/>
</dbReference>
<protein>
    <submittedName>
        <fullName evidence="2">GNAT family N-acetyltransferase</fullName>
    </submittedName>
</protein>
<evidence type="ECO:0000313" key="2">
    <source>
        <dbReference type="EMBL" id="MEK0306697.1"/>
    </source>
</evidence>